<gene>
    <name evidence="3" type="ORF">PGT21_012125</name>
    <name evidence="2" type="ORF">PGTUg99_029303</name>
</gene>
<dbReference type="EMBL" id="VSWC01000079">
    <property type="protein sequence ID" value="KAA1094171.1"/>
    <property type="molecule type" value="Genomic_DNA"/>
</dbReference>
<protein>
    <submittedName>
        <fullName evidence="3">Uncharacterized protein</fullName>
    </submittedName>
</protein>
<evidence type="ECO:0000313" key="2">
    <source>
        <dbReference type="EMBL" id="KAA1083343.1"/>
    </source>
</evidence>
<comment type="caution">
    <text evidence="3">The sequence shown here is derived from an EMBL/GenBank/DDBJ whole genome shotgun (WGS) entry which is preliminary data.</text>
</comment>
<dbReference type="AlphaFoldDB" id="A0A5B0NY67"/>
<proteinExistence type="predicted"/>
<evidence type="ECO:0000256" key="1">
    <source>
        <dbReference type="SAM" id="SignalP"/>
    </source>
</evidence>
<dbReference type="Proteomes" id="UP000325313">
    <property type="component" value="Unassembled WGS sequence"/>
</dbReference>
<evidence type="ECO:0000313" key="5">
    <source>
        <dbReference type="Proteomes" id="UP000325313"/>
    </source>
</evidence>
<keyword evidence="4" id="KW-1185">Reference proteome</keyword>
<feature type="chain" id="PRO_5036137590" evidence="1">
    <location>
        <begin position="19"/>
        <end position="135"/>
    </location>
</feature>
<reference evidence="4 5" key="1">
    <citation type="submission" date="2019-05" db="EMBL/GenBank/DDBJ databases">
        <title>Emergence of the Ug99 lineage of the wheat stem rust pathogen through somatic hybridization.</title>
        <authorList>
            <person name="Li F."/>
            <person name="Upadhyaya N.M."/>
            <person name="Sperschneider J."/>
            <person name="Matny O."/>
            <person name="Nguyen-Phuc H."/>
            <person name="Mago R."/>
            <person name="Raley C."/>
            <person name="Miller M.E."/>
            <person name="Silverstein K.A.T."/>
            <person name="Henningsen E."/>
            <person name="Hirsch C.D."/>
            <person name="Visser B."/>
            <person name="Pretorius Z.A."/>
            <person name="Steffenson B.J."/>
            <person name="Schwessinger B."/>
            <person name="Dodds P.N."/>
            <person name="Figueroa M."/>
        </authorList>
    </citation>
    <scope>NUCLEOTIDE SEQUENCE [LARGE SCALE GENOMIC DNA]</scope>
    <source>
        <strain evidence="3">21-0</strain>
        <strain evidence="2 5">Ug99</strain>
    </source>
</reference>
<evidence type="ECO:0000313" key="3">
    <source>
        <dbReference type="EMBL" id="KAA1094171.1"/>
    </source>
</evidence>
<feature type="signal peptide" evidence="1">
    <location>
        <begin position="1"/>
        <end position="18"/>
    </location>
</feature>
<organism evidence="3 4">
    <name type="scientific">Puccinia graminis f. sp. tritici</name>
    <dbReference type="NCBI Taxonomy" id="56615"/>
    <lineage>
        <taxon>Eukaryota</taxon>
        <taxon>Fungi</taxon>
        <taxon>Dikarya</taxon>
        <taxon>Basidiomycota</taxon>
        <taxon>Pucciniomycotina</taxon>
        <taxon>Pucciniomycetes</taxon>
        <taxon>Pucciniales</taxon>
        <taxon>Pucciniaceae</taxon>
        <taxon>Puccinia</taxon>
    </lineage>
</organism>
<name>A0A5B0NY67_PUCGR</name>
<dbReference type="Proteomes" id="UP000324748">
    <property type="component" value="Unassembled WGS sequence"/>
</dbReference>
<sequence>MFSIFILVATMLLKSIAATAIIHPSDQIASVGENATIKPYHQHTKRMENQNHDSLMKCPVCGLNGLKTENDKCTLCKQYKSSGSLQFMFNCENKWCSKKGIPLSWTYGTTIYHCPKCFHSVDVESRLRLRAANSN</sequence>
<accession>A0A5B0NY67</accession>
<keyword evidence="1" id="KW-0732">Signal</keyword>
<dbReference type="EMBL" id="VDEP01000438">
    <property type="protein sequence ID" value="KAA1083343.1"/>
    <property type="molecule type" value="Genomic_DNA"/>
</dbReference>
<evidence type="ECO:0000313" key="4">
    <source>
        <dbReference type="Proteomes" id="UP000324748"/>
    </source>
</evidence>